<evidence type="ECO:0008006" key="6">
    <source>
        <dbReference type="Google" id="ProtNLM"/>
    </source>
</evidence>
<reference evidence="4" key="1">
    <citation type="submission" date="2022-01" db="EMBL/GenBank/DDBJ databases">
        <authorList>
            <person name="King R."/>
        </authorList>
    </citation>
    <scope>NUCLEOTIDE SEQUENCE</scope>
</reference>
<dbReference type="GO" id="GO:0008010">
    <property type="term" value="F:structural constituent of chitin-based larval cuticle"/>
    <property type="evidence" value="ECO:0007669"/>
    <property type="project" value="TreeGrafter"/>
</dbReference>
<proteinExistence type="predicted"/>
<dbReference type="GO" id="GO:0062129">
    <property type="term" value="C:chitin-based extracellular matrix"/>
    <property type="evidence" value="ECO:0007669"/>
    <property type="project" value="TreeGrafter"/>
</dbReference>
<protein>
    <recommendedName>
        <fullName evidence="6">Cuticular protein</fullName>
    </recommendedName>
</protein>
<dbReference type="Proteomes" id="UP001152798">
    <property type="component" value="Chromosome 4"/>
</dbReference>
<evidence type="ECO:0000256" key="1">
    <source>
        <dbReference type="PROSITE-ProRule" id="PRU00497"/>
    </source>
</evidence>
<keyword evidence="3" id="KW-0732">Signal</keyword>
<dbReference type="InterPro" id="IPR050468">
    <property type="entry name" value="Cuticle_Struct_Prot"/>
</dbReference>
<name>A0A9P0HDT5_NEZVI</name>
<accession>A0A9P0HDT5</accession>
<feature type="signal peptide" evidence="3">
    <location>
        <begin position="1"/>
        <end position="21"/>
    </location>
</feature>
<feature type="region of interest" description="Disordered" evidence="2">
    <location>
        <begin position="123"/>
        <end position="158"/>
    </location>
</feature>
<evidence type="ECO:0000256" key="2">
    <source>
        <dbReference type="SAM" id="MobiDB-lite"/>
    </source>
</evidence>
<dbReference type="Pfam" id="PF00379">
    <property type="entry name" value="Chitin_bind_4"/>
    <property type="match status" value="1"/>
</dbReference>
<keyword evidence="1" id="KW-0193">Cuticle</keyword>
<dbReference type="OrthoDB" id="6631236at2759"/>
<feature type="chain" id="PRO_5040411779" description="Cuticular protein" evidence="3">
    <location>
        <begin position="22"/>
        <end position="453"/>
    </location>
</feature>
<dbReference type="EMBL" id="OV725080">
    <property type="protein sequence ID" value="CAH1399876.1"/>
    <property type="molecule type" value="Genomic_DNA"/>
</dbReference>
<feature type="region of interest" description="Disordered" evidence="2">
    <location>
        <begin position="175"/>
        <end position="203"/>
    </location>
</feature>
<sequence length="453" mass="51134">MAPPTLMKGVLWTLAVACACAASQEEPREVPIIKQINRVNDDGTYTFGYEAADGSFKIETRDVLGNVKGMFGYIDEQGQLKRVSYTANNGTGFQATGNIPGITDGGVTRRPVLVYRGINRPVTEQNDEDEASTTPSYGDYINGRRGYFTSTTADPTTRPPVRVLVTKRPVIENRNPNVIRRQLDRERDDYSPRRIHYQPVGPDPREVYRNLLLEQNNLKPDPPRTRYYTPIDQEYPERTMHASPRYVPPPPPPPPPPVPRYRVYDEQYPVPDRRFPVPVQRPYDEYLPPPPDYEAFRAAMNYLLQYLQYMRRMDPYPPYPYPADPYNPRPRLPFYPPPRLPPVAPGPPIPPGPLPLPTPYPTANVPYINPNVQYSTGRENAQEALASLKARMDHSDQSDSGDTRPPSSALIRMLLARPNVTQRPAIRSVEILGTAKSTTSTTTENSDVMEASS</sequence>
<feature type="compositionally biased region" description="Basic and acidic residues" evidence="2">
    <location>
        <begin position="181"/>
        <end position="192"/>
    </location>
</feature>
<gene>
    <name evidence="4" type="ORF">NEZAVI_LOCUS9232</name>
</gene>
<dbReference type="InterPro" id="IPR000618">
    <property type="entry name" value="Insect_cuticle"/>
</dbReference>
<dbReference type="PANTHER" id="PTHR10380:SF209">
    <property type="match status" value="1"/>
</dbReference>
<dbReference type="AlphaFoldDB" id="A0A9P0HDT5"/>
<dbReference type="PANTHER" id="PTHR10380">
    <property type="entry name" value="CUTICLE PROTEIN"/>
    <property type="match status" value="1"/>
</dbReference>
<keyword evidence="5" id="KW-1185">Reference proteome</keyword>
<evidence type="ECO:0000313" key="5">
    <source>
        <dbReference type="Proteomes" id="UP001152798"/>
    </source>
</evidence>
<evidence type="ECO:0000256" key="3">
    <source>
        <dbReference type="SAM" id="SignalP"/>
    </source>
</evidence>
<organism evidence="4 5">
    <name type="scientific">Nezara viridula</name>
    <name type="common">Southern green stink bug</name>
    <name type="synonym">Cimex viridulus</name>
    <dbReference type="NCBI Taxonomy" id="85310"/>
    <lineage>
        <taxon>Eukaryota</taxon>
        <taxon>Metazoa</taxon>
        <taxon>Ecdysozoa</taxon>
        <taxon>Arthropoda</taxon>
        <taxon>Hexapoda</taxon>
        <taxon>Insecta</taxon>
        <taxon>Pterygota</taxon>
        <taxon>Neoptera</taxon>
        <taxon>Paraneoptera</taxon>
        <taxon>Hemiptera</taxon>
        <taxon>Heteroptera</taxon>
        <taxon>Panheteroptera</taxon>
        <taxon>Pentatomomorpha</taxon>
        <taxon>Pentatomoidea</taxon>
        <taxon>Pentatomidae</taxon>
        <taxon>Pentatominae</taxon>
        <taxon>Nezara</taxon>
    </lineage>
</organism>
<evidence type="ECO:0000313" key="4">
    <source>
        <dbReference type="EMBL" id="CAH1399876.1"/>
    </source>
</evidence>
<dbReference type="PROSITE" id="PS51155">
    <property type="entry name" value="CHIT_BIND_RR_2"/>
    <property type="match status" value="1"/>
</dbReference>